<dbReference type="EMBL" id="BK014882">
    <property type="protein sequence ID" value="DAD80251.1"/>
    <property type="molecule type" value="Genomic_DNA"/>
</dbReference>
<evidence type="ECO:0000313" key="1">
    <source>
        <dbReference type="EMBL" id="DAD80251.1"/>
    </source>
</evidence>
<proteinExistence type="predicted"/>
<sequence length="63" mass="6857">MLGNLIKLFVNIQEFNGAGSVCEAISSSDDCIGLSCIDCPFFSNETLAETIKELKQAQEKQDV</sequence>
<organism evidence="1">
    <name type="scientific">Caudovirales sp. ctTqA28</name>
    <dbReference type="NCBI Taxonomy" id="2826775"/>
    <lineage>
        <taxon>Viruses</taxon>
        <taxon>Duplodnaviria</taxon>
        <taxon>Heunggongvirae</taxon>
        <taxon>Uroviricota</taxon>
        <taxon>Caudoviricetes</taxon>
    </lineage>
</organism>
<reference evidence="1" key="1">
    <citation type="journal article" date="2021" name="Proc. Natl. Acad. Sci. U.S.A.">
        <title>A Catalog of Tens of Thousands of Viruses from Human Metagenomes Reveals Hidden Associations with Chronic Diseases.</title>
        <authorList>
            <person name="Tisza M.J."/>
            <person name="Buck C.B."/>
        </authorList>
    </citation>
    <scope>NUCLEOTIDE SEQUENCE</scope>
    <source>
        <strain evidence="1">CtTqA28</strain>
    </source>
</reference>
<accession>A0A8S5ME82</accession>
<protein>
    <submittedName>
        <fullName evidence="1">Uncharacterized protein</fullName>
    </submittedName>
</protein>
<name>A0A8S5ME82_9CAUD</name>